<proteinExistence type="predicted"/>
<gene>
    <name evidence="1" type="ORF">H9819_10105</name>
</gene>
<sequence length="455" mass="50140">MGKNVLRNTALLALLVLGALLLLHGLPSFEVGGHRMRRVDLLADVRPQSPADADADSLLPPPPRVKPAFVDSCPPGMACIEDYGDSSGRGMAAFYGALDEASHRPVRIAYFGDSFIEGDILTADLRALLQTRYGGCGVGYVDITSPIKDFRPTVRHAFAGWESHAWTDSTGFDRRLQGIAGRYFIPRNGAYVELRGQAEYASRLDTCRRAGIFFSSRGKTTLAVRVNGGETCTRSYGASGHLQEATVEGRIGQVRWTVERADSAIFYGLFLDDVRGIALDNFSLRASSGLSIRTIPEDMLRAFGELRPYDLIVLQYGLNIATEQGRNYDRYVAGMRTSIDRIKAAFPGASILLVGVGDRDWRDEDGRLQTMPGIRHLLRYQQNLAADNGLAFWNLFEAMGGSKSMAALVEADPPMANLDYTHINFRGGKHLASLLYQALMHGKEQFDKRCAYELE</sequence>
<evidence type="ECO:0000313" key="2">
    <source>
        <dbReference type="Proteomes" id="UP000824023"/>
    </source>
</evidence>
<dbReference type="GO" id="GO:0016788">
    <property type="term" value="F:hydrolase activity, acting on ester bonds"/>
    <property type="evidence" value="ECO:0007669"/>
    <property type="project" value="UniProtKB-ARBA"/>
</dbReference>
<dbReference type="EMBL" id="DXCK01000131">
    <property type="protein sequence ID" value="HIZ02580.1"/>
    <property type="molecule type" value="Genomic_DNA"/>
</dbReference>
<dbReference type="CDD" id="cd01825">
    <property type="entry name" value="SGNH_hydrolase_peri1"/>
    <property type="match status" value="1"/>
</dbReference>
<dbReference type="AlphaFoldDB" id="A0A9D2A9S2"/>
<protein>
    <recommendedName>
        <fullName evidence="3">Periplasmic protein</fullName>
    </recommendedName>
</protein>
<comment type="caution">
    <text evidence="1">The sequence shown here is derived from an EMBL/GenBank/DDBJ whole genome shotgun (WGS) entry which is preliminary data.</text>
</comment>
<dbReference type="SUPFAM" id="SSF52266">
    <property type="entry name" value="SGNH hydrolase"/>
    <property type="match status" value="1"/>
</dbReference>
<dbReference type="Gene3D" id="2.60.120.1360">
    <property type="match status" value="1"/>
</dbReference>
<accession>A0A9D2A9S2</accession>
<reference evidence="1" key="2">
    <citation type="submission" date="2021-04" db="EMBL/GenBank/DDBJ databases">
        <authorList>
            <person name="Gilroy R."/>
        </authorList>
    </citation>
    <scope>NUCLEOTIDE SEQUENCE</scope>
    <source>
        <strain evidence="1">ChiHjej12B11-24981</strain>
    </source>
</reference>
<dbReference type="Proteomes" id="UP000824023">
    <property type="component" value="Unassembled WGS sequence"/>
</dbReference>
<evidence type="ECO:0000313" key="1">
    <source>
        <dbReference type="EMBL" id="HIZ02580.1"/>
    </source>
</evidence>
<evidence type="ECO:0008006" key="3">
    <source>
        <dbReference type="Google" id="ProtNLM"/>
    </source>
</evidence>
<reference evidence="1" key="1">
    <citation type="journal article" date="2021" name="PeerJ">
        <title>Extensive microbial diversity within the chicken gut microbiome revealed by metagenomics and culture.</title>
        <authorList>
            <person name="Gilroy R."/>
            <person name="Ravi A."/>
            <person name="Getino M."/>
            <person name="Pursley I."/>
            <person name="Horton D.L."/>
            <person name="Alikhan N.F."/>
            <person name="Baker D."/>
            <person name="Gharbi K."/>
            <person name="Hall N."/>
            <person name="Watson M."/>
            <person name="Adriaenssens E.M."/>
            <person name="Foster-Nyarko E."/>
            <person name="Jarju S."/>
            <person name="Secka A."/>
            <person name="Antonio M."/>
            <person name="Oren A."/>
            <person name="Chaudhuri R.R."/>
            <person name="La Ragione R."/>
            <person name="Hildebrand F."/>
            <person name="Pallen M.J."/>
        </authorList>
    </citation>
    <scope>NUCLEOTIDE SEQUENCE</scope>
    <source>
        <strain evidence="1">ChiHjej12B11-24981</strain>
    </source>
</reference>
<dbReference type="Gene3D" id="3.40.50.1110">
    <property type="entry name" value="SGNH hydrolase"/>
    <property type="match status" value="1"/>
</dbReference>
<dbReference type="InterPro" id="IPR036514">
    <property type="entry name" value="SGNH_hydro_sf"/>
</dbReference>
<organism evidence="1 2">
    <name type="scientific">Candidatus Bacteroides merdipullorum</name>
    <dbReference type="NCBI Taxonomy" id="2838474"/>
    <lineage>
        <taxon>Bacteria</taxon>
        <taxon>Pseudomonadati</taxon>
        <taxon>Bacteroidota</taxon>
        <taxon>Bacteroidia</taxon>
        <taxon>Bacteroidales</taxon>
        <taxon>Bacteroidaceae</taxon>
        <taxon>Bacteroides</taxon>
    </lineage>
</organism>
<name>A0A9D2A9S2_9BACE</name>